<reference evidence="2 3" key="1">
    <citation type="submission" date="2019-08" db="EMBL/GenBank/DDBJ databases">
        <title>In-depth cultivation of the pig gut microbiome towards novel bacterial diversity and tailored functional studies.</title>
        <authorList>
            <person name="Wylensek D."/>
            <person name="Hitch T.C.A."/>
            <person name="Clavel T."/>
        </authorList>
    </citation>
    <scope>NUCLEOTIDE SEQUENCE [LARGE SCALE GENOMIC DNA]</scope>
    <source>
        <strain evidence="3">WCA-380-WT-3B3</strain>
    </source>
</reference>
<dbReference type="CDD" id="cd00077">
    <property type="entry name" value="HDc"/>
    <property type="match status" value="1"/>
</dbReference>
<protein>
    <submittedName>
        <fullName evidence="2">HD domain-containing protein</fullName>
    </submittedName>
</protein>
<dbReference type="PANTHER" id="PTHR43155:SF2">
    <property type="entry name" value="CYCLIC DI-GMP PHOSPHODIESTERASE PA4108"/>
    <property type="match status" value="1"/>
</dbReference>
<sequence>MILARTIVNQDMVVVLSEDTLLTKAHITRLSFLNIPVVYIKDEYELNPNYQTVSAIFNRSNAFTKEYESVVQEARSIFAKTSRDGHLPISQTESIVRSSIAPMAHNSGVIDYLYELNHLATDIYNHSLRVSILSGVIAKWMHCAQDKMRDIMLAGFLHDIGKIKFSQRLLDKNINHLQGEDYEAYIQHTVDGHHILNGQDGLSEGVCLTAMQHHERMDGSGFPFNCKGPDIHEYARIVMIADIYDNITTEREGYVKQTPFAAIAQLTDNMFTTLDPTVCVPVLTHIKDAFLGSRVTLSNGEKGIIAAYPNDFAAHPIINIAPDEILNLNEHPDLTIIEYNPK</sequence>
<evidence type="ECO:0000259" key="1">
    <source>
        <dbReference type="PROSITE" id="PS51832"/>
    </source>
</evidence>
<dbReference type="EMBL" id="VUNL01000015">
    <property type="protein sequence ID" value="MSV25751.1"/>
    <property type="molecule type" value="Genomic_DNA"/>
</dbReference>
<dbReference type="SUPFAM" id="SSF109604">
    <property type="entry name" value="HD-domain/PDEase-like"/>
    <property type="match status" value="1"/>
</dbReference>
<accession>A0A6I2V1C5</accession>
<dbReference type="AlphaFoldDB" id="A0A6I2V1C5"/>
<dbReference type="PANTHER" id="PTHR43155">
    <property type="entry name" value="CYCLIC DI-GMP PHOSPHODIESTERASE PA4108-RELATED"/>
    <property type="match status" value="1"/>
</dbReference>
<name>A0A6I2V1C5_9FIRM</name>
<keyword evidence="3" id="KW-1185">Reference proteome</keyword>
<dbReference type="SMART" id="SM00471">
    <property type="entry name" value="HDc"/>
    <property type="match status" value="1"/>
</dbReference>
<feature type="domain" description="HD-GYP" evidence="1">
    <location>
        <begin position="101"/>
        <end position="299"/>
    </location>
</feature>
<proteinExistence type="predicted"/>
<evidence type="ECO:0000313" key="2">
    <source>
        <dbReference type="EMBL" id="MSV25751.1"/>
    </source>
</evidence>
<dbReference type="Pfam" id="PF13487">
    <property type="entry name" value="HD_5"/>
    <property type="match status" value="1"/>
</dbReference>
<dbReference type="Gene3D" id="1.10.3210.10">
    <property type="entry name" value="Hypothetical protein af1432"/>
    <property type="match status" value="1"/>
</dbReference>
<organism evidence="2 3">
    <name type="scientific">Selenomonas montiformis</name>
    <dbReference type="NCBI Taxonomy" id="2652285"/>
    <lineage>
        <taxon>Bacteria</taxon>
        <taxon>Bacillati</taxon>
        <taxon>Bacillota</taxon>
        <taxon>Negativicutes</taxon>
        <taxon>Selenomonadales</taxon>
        <taxon>Selenomonadaceae</taxon>
        <taxon>Selenomonas</taxon>
    </lineage>
</organism>
<evidence type="ECO:0000313" key="3">
    <source>
        <dbReference type="Proteomes" id="UP000430222"/>
    </source>
</evidence>
<dbReference type="PROSITE" id="PS51832">
    <property type="entry name" value="HD_GYP"/>
    <property type="match status" value="1"/>
</dbReference>
<dbReference type="InterPro" id="IPR037522">
    <property type="entry name" value="HD_GYP_dom"/>
</dbReference>
<dbReference type="Proteomes" id="UP000430222">
    <property type="component" value="Unassembled WGS sequence"/>
</dbReference>
<dbReference type="InterPro" id="IPR003607">
    <property type="entry name" value="HD/PDEase_dom"/>
</dbReference>
<comment type="caution">
    <text evidence="2">The sequence shown here is derived from an EMBL/GenBank/DDBJ whole genome shotgun (WGS) entry which is preliminary data.</text>
</comment>
<gene>
    <name evidence="2" type="ORF">FYJ78_11385</name>
</gene>